<dbReference type="InterPro" id="IPR018060">
    <property type="entry name" value="HTH_AraC"/>
</dbReference>
<dbReference type="RefSeq" id="WP_344984365.1">
    <property type="nucleotide sequence ID" value="NZ_BAAAXV010000001.1"/>
</dbReference>
<reference evidence="5 6" key="1">
    <citation type="submission" date="2024-09" db="EMBL/GenBank/DDBJ databases">
        <authorList>
            <person name="Sun Q."/>
            <person name="Mori K."/>
        </authorList>
    </citation>
    <scope>NUCLEOTIDE SEQUENCE [LARGE SCALE GENOMIC DNA]</scope>
    <source>
        <strain evidence="5 6">JCM 3143</strain>
    </source>
</reference>
<evidence type="ECO:0000256" key="2">
    <source>
        <dbReference type="ARBA" id="ARBA00023125"/>
    </source>
</evidence>
<evidence type="ECO:0000313" key="5">
    <source>
        <dbReference type="EMBL" id="MFB9625816.1"/>
    </source>
</evidence>
<dbReference type="SUPFAM" id="SSF46689">
    <property type="entry name" value="Homeodomain-like"/>
    <property type="match status" value="2"/>
</dbReference>
<evidence type="ECO:0000256" key="1">
    <source>
        <dbReference type="ARBA" id="ARBA00023015"/>
    </source>
</evidence>
<protein>
    <submittedName>
        <fullName evidence="5">Helix-turn-helix domain-containing protein</fullName>
    </submittedName>
</protein>
<dbReference type="PANTHER" id="PTHR43280:SF28">
    <property type="entry name" value="HTH-TYPE TRANSCRIPTIONAL ACTIVATOR RHAS"/>
    <property type="match status" value="1"/>
</dbReference>
<keyword evidence="1" id="KW-0805">Transcription regulation</keyword>
<keyword evidence="6" id="KW-1185">Reference proteome</keyword>
<dbReference type="Proteomes" id="UP001589532">
    <property type="component" value="Unassembled WGS sequence"/>
</dbReference>
<sequence>MDKAIEESIKAVIAMLHENLSEEVTIDDMARVAMFSKFHFSRIFQRVTGVSPGRFLSALRLHEAKRLLLETSYSVTEICHIVGYSAVGTFSSRFKTMVGMAPVEYRQNGGFRPAPPARTGPAVIRGVITVPPGAGSDPTFVGVFPHQVPRGLPALTTMVPYAGPFELSGVAPKVCYVLARSFSRDGAESIAVHGPVTTRAEAPADVVLRLRPVRVVDPPILPALLDRETSAAIGLSL</sequence>
<dbReference type="Pfam" id="PF12833">
    <property type="entry name" value="HTH_18"/>
    <property type="match status" value="1"/>
</dbReference>
<evidence type="ECO:0000259" key="4">
    <source>
        <dbReference type="PROSITE" id="PS01124"/>
    </source>
</evidence>
<dbReference type="PROSITE" id="PS00041">
    <property type="entry name" value="HTH_ARAC_FAMILY_1"/>
    <property type="match status" value="1"/>
</dbReference>
<feature type="domain" description="HTH araC/xylS-type" evidence="4">
    <location>
        <begin position="10"/>
        <end position="108"/>
    </location>
</feature>
<proteinExistence type="predicted"/>
<dbReference type="PANTHER" id="PTHR43280">
    <property type="entry name" value="ARAC-FAMILY TRANSCRIPTIONAL REGULATOR"/>
    <property type="match status" value="1"/>
</dbReference>
<dbReference type="InterPro" id="IPR018062">
    <property type="entry name" value="HTH_AraC-typ_CS"/>
</dbReference>
<evidence type="ECO:0000313" key="6">
    <source>
        <dbReference type="Proteomes" id="UP001589532"/>
    </source>
</evidence>
<dbReference type="PROSITE" id="PS01124">
    <property type="entry name" value="HTH_ARAC_FAMILY_2"/>
    <property type="match status" value="1"/>
</dbReference>
<comment type="caution">
    <text evidence="5">The sequence shown here is derived from an EMBL/GenBank/DDBJ whole genome shotgun (WGS) entry which is preliminary data.</text>
</comment>
<name>A0ABV5S2A9_9ACTN</name>
<organism evidence="5 6">
    <name type="scientific">Nonomuraea helvata</name>
    <dbReference type="NCBI Taxonomy" id="37484"/>
    <lineage>
        <taxon>Bacteria</taxon>
        <taxon>Bacillati</taxon>
        <taxon>Actinomycetota</taxon>
        <taxon>Actinomycetes</taxon>
        <taxon>Streptosporangiales</taxon>
        <taxon>Streptosporangiaceae</taxon>
        <taxon>Nonomuraea</taxon>
    </lineage>
</organism>
<dbReference type="EMBL" id="JBHMBW010000019">
    <property type="protein sequence ID" value="MFB9625816.1"/>
    <property type="molecule type" value="Genomic_DNA"/>
</dbReference>
<gene>
    <name evidence="5" type="ORF">ACFFSA_22255</name>
</gene>
<keyword evidence="3" id="KW-0804">Transcription</keyword>
<keyword evidence="2" id="KW-0238">DNA-binding</keyword>
<accession>A0ABV5S2A9</accession>
<evidence type="ECO:0000256" key="3">
    <source>
        <dbReference type="ARBA" id="ARBA00023163"/>
    </source>
</evidence>
<dbReference type="SMART" id="SM00342">
    <property type="entry name" value="HTH_ARAC"/>
    <property type="match status" value="1"/>
</dbReference>
<dbReference type="InterPro" id="IPR009057">
    <property type="entry name" value="Homeodomain-like_sf"/>
</dbReference>
<dbReference type="Gene3D" id="1.10.10.60">
    <property type="entry name" value="Homeodomain-like"/>
    <property type="match status" value="2"/>
</dbReference>